<gene>
    <name evidence="8 10" type="primary">cmk</name>
    <name evidence="10" type="ORF">JF74_08650</name>
</gene>
<accession>A0A0F4LCG1</accession>
<dbReference type="PATRIC" id="fig|1218507.3.peg.1034"/>
<dbReference type="GO" id="GO:0036430">
    <property type="term" value="F:CMP kinase activity"/>
    <property type="evidence" value="ECO:0007669"/>
    <property type="project" value="RHEA"/>
</dbReference>
<dbReference type="RefSeq" id="WP_046324798.1">
    <property type="nucleotide sequence ID" value="NZ_JBHTMT010000001.1"/>
</dbReference>
<dbReference type="CDD" id="cd02020">
    <property type="entry name" value="CMPK"/>
    <property type="match status" value="1"/>
</dbReference>
<dbReference type="PANTHER" id="PTHR21299:SF2">
    <property type="entry name" value="CYTIDYLATE KINASE"/>
    <property type="match status" value="1"/>
</dbReference>
<feature type="domain" description="Cytidylate kinase" evidence="9">
    <location>
        <begin position="3"/>
        <end position="218"/>
    </location>
</feature>
<dbReference type="SUPFAM" id="SSF52540">
    <property type="entry name" value="P-loop containing nucleoside triphosphate hydrolases"/>
    <property type="match status" value="1"/>
</dbReference>
<organism evidence="10 11">
    <name type="scientific">Lactobacillus melliventris</name>
    <dbReference type="NCBI Taxonomy" id="1218507"/>
    <lineage>
        <taxon>Bacteria</taxon>
        <taxon>Bacillati</taxon>
        <taxon>Bacillota</taxon>
        <taxon>Bacilli</taxon>
        <taxon>Lactobacillales</taxon>
        <taxon>Lactobacillaceae</taxon>
        <taxon>Lactobacillus</taxon>
    </lineage>
</organism>
<evidence type="ECO:0000256" key="1">
    <source>
        <dbReference type="ARBA" id="ARBA00009427"/>
    </source>
</evidence>
<comment type="similarity">
    <text evidence="1 8">Belongs to the cytidylate kinase family. Type 1 subfamily.</text>
</comment>
<comment type="subcellular location">
    <subcellularLocation>
        <location evidence="8">Cytoplasm</location>
    </subcellularLocation>
</comment>
<proteinExistence type="inferred from homology"/>
<dbReference type="GO" id="GO:0015949">
    <property type="term" value="P:nucleobase-containing small molecule interconversion"/>
    <property type="evidence" value="ECO:0007669"/>
    <property type="project" value="TreeGrafter"/>
</dbReference>
<comment type="caution">
    <text evidence="10">The sequence shown here is derived from an EMBL/GenBank/DDBJ whole genome shotgun (WGS) entry which is preliminary data.</text>
</comment>
<dbReference type="GO" id="GO:0036431">
    <property type="term" value="F:dCMP kinase activity"/>
    <property type="evidence" value="ECO:0007669"/>
    <property type="project" value="InterPro"/>
</dbReference>
<sequence>MQVAIDGPASAGKSTVAKIIAQKLNFTYIDTGAMYRASTWLAREHKLSYSDEKGILAAIDKEKIELKSENGQQKVFAGDKDISQDIRTPDISAHVSQVSALAGIRTKMVSLQRQMAGQMNVVMDGRDIGTTVLPAADVKIFLIASAHSRAQRRMLDFKERGIKTNQSLEEIEQDIAERDYKDSHRKISPLKKALDAIEIDTTSMTIDQVVNAILSEIKKSQKNYKKRV</sequence>
<evidence type="ECO:0000313" key="10">
    <source>
        <dbReference type="EMBL" id="KJY56527.1"/>
    </source>
</evidence>
<evidence type="ECO:0000256" key="8">
    <source>
        <dbReference type="HAMAP-Rule" id="MF_00238"/>
    </source>
</evidence>
<keyword evidence="4 8" id="KW-0418">Kinase</keyword>
<dbReference type="HAMAP" id="MF_00238">
    <property type="entry name" value="Cytidyl_kinase_type1"/>
    <property type="match status" value="1"/>
</dbReference>
<keyword evidence="2 8" id="KW-0808">Transferase</keyword>
<dbReference type="InterPro" id="IPR003136">
    <property type="entry name" value="Cytidylate_kin"/>
</dbReference>
<keyword evidence="8" id="KW-0963">Cytoplasm</keyword>
<name>A0A0F4LCG1_9LACO</name>
<dbReference type="EMBL" id="JXLI01000010">
    <property type="protein sequence ID" value="KJY56527.1"/>
    <property type="molecule type" value="Genomic_DNA"/>
</dbReference>
<dbReference type="PANTHER" id="PTHR21299">
    <property type="entry name" value="CYTIDYLATE KINASE/PANTOATE-BETA-ALANINE LIGASE"/>
    <property type="match status" value="1"/>
</dbReference>
<dbReference type="Pfam" id="PF02224">
    <property type="entry name" value="Cytidylate_kin"/>
    <property type="match status" value="1"/>
</dbReference>
<keyword evidence="3 8" id="KW-0547">Nucleotide-binding</keyword>
<evidence type="ECO:0000256" key="4">
    <source>
        <dbReference type="ARBA" id="ARBA00022777"/>
    </source>
</evidence>
<evidence type="ECO:0000256" key="6">
    <source>
        <dbReference type="ARBA" id="ARBA00047615"/>
    </source>
</evidence>
<dbReference type="Gene3D" id="3.40.50.300">
    <property type="entry name" value="P-loop containing nucleotide triphosphate hydrolases"/>
    <property type="match status" value="1"/>
</dbReference>
<dbReference type="HOGENOM" id="CLU_079959_0_2_9"/>
<dbReference type="GO" id="GO:0005829">
    <property type="term" value="C:cytosol"/>
    <property type="evidence" value="ECO:0007669"/>
    <property type="project" value="TreeGrafter"/>
</dbReference>
<dbReference type="OrthoDB" id="9807434at2"/>
<dbReference type="InterPro" id="IPR027417">
    <property type="entry name" value="P-loop_NTPase"/>
</dbReference>
<evidence type="ECO:0000259" key="9">
    <source>
        <dbReference type="Pfam" id="PF02224"/>
    </source>
</evidence>
<evidence type="ECO:0000256" key="5">
    <source>
        <dbReference type="ARBA" id="ARBA00022840"/>
    </source>
</evidence>
<comment type="catalytic activity">
    <reaction evidence="6 8">
        <text>dCMP + ATP = dCDP + ADP</text>
        <dbReference type="Rhea" id="RHEA:25094"/>
        <dbReference type="ChEBI" id="CHEBI:30616"/>
        <dbReference type="ChEBI" id="CHEBI:57566"/>
        <dbReference type="ChEBI" id="CHEBI:58593"/>
        <dbReference type="ChEBI" id="CHEBI:456216"/>
        <dbReference type="EC" id="2.7.4.25"/>
    </reaction>
</comment>
<comment type="catalytic activity">
    <reaction evidence="7 8">
        <text>CMP + ATP = CDP + ADP</text>
        <dbReference type="Rhea" id="RHEA:11600"/>
        <dbReference type="ChEBI" id="CHEBI:30616"/>
        <dbReference type="ChEBI" id="CHEBI:58069"/>
        <dbReference type="ChEBI" id="CHEBI:60377"/>
        <dbReference type="ChEBI" id="CHEBI:456216"/>
        <dbReference type="EC" id="2.7.4.25"/>
    </reaction>
</comment>
<dbReference type="GO" id="GO:0006220">
    <property type="term" value="P:pyrimidine nucleotide metabolic process"/>
    <property type="evidence" value="ECO:0007669"/>
    <property type="project" value="UniProtKB-UniRule"/>
</dbReference>
<dbReference type="NCBIfam" id="TIGR00017">
    <property type="entry name" value="cmk"/>
    <property type="match status" value="1"/>
</dbReference>
<dbReference type="InterPro" id="IPR011994">
    <property type="entry name" value="Cytidylate_kinase_dom"/>
</dbReference>
<feature type="binding site" evidence="8">
    <location>
        <begin position="7"/>
        <end position="15"/>
    </location>
    <ligand>
        <name>ATP</name>
        <dbReference type="ChEBI" id="CHEBI:30616"/>
    </ligand>
</feature>
<evidence type="ECO:0000313" key="11">
    <source>
        <dbReference type="Proteomes" id="UP000033531"/>
    </source>
</evidence>
<reference evidence="10 11" key="1">
    <citation type="submission" date="2015-01" db="EMBL/GenBank/DDBJ databases">
        <title>Comparative genomics of the lactic acid bacteria isolated from the honey bee gut.</title>
        <authorList>
            <person name="Ellegaard K.M."/>
            <person name="Tamarit D."/>
            <person name="Javelind E."/>
            <person name="Olofsson T."/>
            <person name="Andersson S.G."/>
            <person name="Vasquez A."/>
        </authorList>
    </citation>
    <scope>NUCLEOTIDE SEQUENCE [LARGE SCALE GENOMIC DNA]</scope>
    <source>
        <strain evidence="10 11">Hma8</strain>
    </source>
</reference>
<evidence type="ECO:0000256" key="3">
    <source>
        <dbReference type="ARBA" id="ARBA00022741"/>
    </source>
</evidence>
<dbReference type="STRING" id="1218507.JF74_08650"/>
<keyword evidence="5 8" id="KW-0067">ATP-binding</keyword>
<evidence type="ECO:0000256" key="7">
    <source>
        <dbReference type="ARBA" id="ARBA00048478"/>
    </source>
</evidence>
<dbReference type="EC" id="2.7.4.25" evidence="8"/>
<protein>
    <recommendedName>
        <fullName evidence="8">Cytidylate kinase</fullName>
        <shortName evidence="8">CK</shortName>
        <ecNumber evidence="8">2.7.4.25</ecNumber>
    </recommendedName>
    <alternativeName>
        <fullName evidence="8">Cytidine monophosphate kinase</fullName>
        <shortName evidence="8">CMP kinase</shortName>
    </alternativeName>
</protein>
<evidence type="ECO:0000256" key="2">
    <source>
        <dbReference type="ARBA" id="ARBA00022679"/>
    </source>
</evidence>
<dbReference type="GO" id="GO:0005524">
    <property type="term" value="F:ATP binding"/>
    <property type="evidence" value="ECO:0007669"/>
    <property type="project" value="UniProtKB-UniRule"/>
</dbReference>
<dbReference type="AlphaFoldDB" id="A0A0F4LCG1"/>
<dbReference type="Proteomes" id="UP000033531">
    <property type="component" value="Unassembled WGS sequence"/>
</dbReference>